<keyword evidence="5 6" id="KW-0472">Membrane</keyword>
<dbReference type="GO" id="GO:0004190">
    <property type="term" value="F:aspartic-type endopeptidase activity"/>
    <property type="evidence" value="ECO:0007669"/>
    <property type="project" value="InterPro"/>
</dbReference>
<protein>
    <submittedName>
        <fullName evidence="9">A24 family peptidase</fullName>
    </submittedName>
</protein>
<dbReference type="InterPro" id="IPR052218">
    <property type="entry name" value="Preflagellin_Peptidase"/>
</dbReference>
<feature type="transmembrane region" description="Helical" evidence="6">
    <location>
        <begin position="210"/>
        <end position="232"/>
    </location>
</feature>
<dbReference type="EMBL" id="RXIL01000114">
    <property type="protein sequence ID" value="RZN68213.1"/>
    <property type="molecule type" value="Genomic_DNA"/>
</dbReference>
<dbReference type="Pfam" id="PF06847">
    <property type="entry name" value="Arc_PepC_II"/>
    <property type="match status" value="1"/>
</dbReference>
<reference evidence="9 10" key="1">
    <citation type="journal article" date="2019" name="Nat. Microbiol.">
        <title>Wide diversity of methane and short-chain alkane metabolisms in uncultured archaea.</title>
        <authorList>
            <person name="Borrel G."/>
            <person name="Adam P.S."/>
            <person name="McKay L.J."/>
            <person name="Chen L.X."/>
            <person name="Sierra-Garcia I.N."/>
            <person name="Sieber C.M."/>
            <person name="Letourneur Q."/>
            <person name="Ghozlane A."/>
            <person name="Andersen G.L."/>
            <person name="Li W.J."/>
            <person name="Hallam S.J."/>
            <person name="Muyzer G."/>
            <person name="de Oliveira V.M."/>
            <person name="Inskeep W.P."/>
            <person name="Banfield J.F."/>
            <person name="Gribaldo S."/>
        </authorList>
    </citation>
    <scope>NUCLEOTIDE SEQUENCE [LARGE SCALE GENOMIC DNA]</scope>
    <source>
        <strain evidence="9">NM1b</strain>
    </source>
</reference>
<dbReference type="PANTHER" id="PTHR36506">
    <property type="entry name" value="PREFLAGELLIN PEPTIDASE"/>
    <property type="match status" value="1"/>
</dbReference>
<evidence type="ECO:0000256" key="2">
    <source>
        <dbReference type="ARBA" id="ARBA00022475"/>
    </source>
</evidence>
<dbReference type="Pfam" id="PF01478">
    <property type="entry name" value="Peptidase_A24"/>
    <property type="match status" value="1"/>
</dbReference>
<keyword evidence="3 6" id="KW-0812">Transmembrane</keyword>
<dbReference type="AlphaFoldDB" id="A0A520KVN5"/>
<dbReference type="Gene3D" id="6.10.250.3240">
    <property type="match status" value="1"/>
</dbReference>
<dbReference type="PANTHER" id="PTHR36506:SF1">
    <property type="entry name" value="PREFLAGELLIN PEPTIDASE"/>
    <property type="match status" value="1"/>
</dbReference>
<feature type="transmembrane region" description="Helical" evidence="6">
    <location>
        <begin position="89"/>
        <end position="109"/>
    </location>
</feature>
<name>A0A520KVN5_9EURY</name>
<evidence type="ECO:0000256" key="6">
    <source>
        <dbReference type="SAM" id="Phobius"/>
    </source>
</evidence>
<dbReference type="InterPro" id="IPR009655">
    <property type="entry name" value="Preflagellin_peptidase_C"/>
</dbReference>
<feature type="domain" description="Preflagellin peptidase C-terminal" evidence="8">
    <location>
        <begin position="158"/>
        <end position="227"/>
    </location>
</feature>
<gene>
    <name evidence="9" type="ORF">EF807_06305</name>
</gene>
<feature type="domain" description="Prepilin type IV endopeptidase peptidase" evidence="7">
    <location>
        <begin position="11"/>
        <end position="151"/>
    </location>
</feature>
<accession>A0A520KVN5</accession>
<comment type="subcellular location">
    <subcellularLocation>
        <location evidence="1">Cell membrane</location>
        <topology evidence="1">Multi-pass membrane protein</topology>
    </subcellularLocation>
</comment>
<organism evidence="9 10">
    <name type="scientific">Candidatus Methanolliviera hydrocarbonicum</name>
    <dbReference type="NCBI Taxonomy" id="2491085"/>
    <lineage>
        <taxon>Archaea</taxon>
        <taxon>Methanobacteriati</taxon>
        <taxon>Methanobacteriota</taxon>
        <taxon>Candidatus Methanoliparia</taxon>
        <taxon>Candidatus Methanoliparales</taxon>
        <taxon>Candidatus Methanollivieraceae</taxon>
        <taxon>Candidatus Methanolliviera</taxon>
    </lineage>
</organism>
<evidence type="ECO:0000259" key="7">
    <source>
        <dbReference type="Pfam" id="PF01478"/>
    </source>
</evidence>
<evidence type="ECO:0000313" key="9">
    <source>
        <dbReference type="EMBL" id="RZN68213.1"/>
    </source>
</evidence>
<evidence type="ECO:0000313" key="10">
    <source>
        <dbReference type="Proteomes" id="UP000320766"/>
    </source>
</evidence>
<feature type="transmembrane region" description="Helical" evidence="6">
    <location>
        <begin position="129"/>
        <end position="162"/>
    </location>
</feature>
<proteinExistence type="predicted"/>
<evidence type="ECO:0000256" key="5">
    <source>
        <dbReference type="ARBA" id="ARBA00023136"/>
    </source>
</evidence>
<comment type="caution">
    <text evidence="9">The sequence shown here is derived from an EMBL/GenBank/DDBJ whole genome shotgun (WGS) entry which is preliminary data.</text>
</comment>
<feature type="transmembrane region" description="Helical" evidence="6">
    <location>
        <begin position="33"/>
        <end position="52"/>
    </location>
</feature>
<evidence type="ECO:0000259" key="8">
    <source>
        <dbReference type="Pfam" id="PF06847"/>
    </source>
</evidence>
<dbReference type="GO" id="GO:0005886">
    <property type="term" value="C:plasma membrane"/>
    <property type="evidence" value="ECO:0007669"/>
    <property type="project" value="UniProtKB-SubCell"/>
</dbReference>
<evidence type="ECO:0000256" key="1">
    <source>
        <dbReference type="ARBA" id="ARBA00004651"/>
    </source>
</evidence>
<dbReference type="InterPro" id="IPR000045">
    <property type="entry name" value="Prepilin_IV_endopep_pep"/>
</dbReference>
<evidence type="ECO:0000256" key="4">
    <source>
        <dbReference type="ARBA" id="ARBA00022989"/>
    </source>
</evidence>
<sequence length="235" mass="26419">MFDLDLIRISIALVALIYCSYSDLKRRKVTNKLWLPLVGIGIALAVVEYIANFNIYDITWFLISFFIVFFIAYIIFSIGAFGGADAKSFITMALLFTHYPLFDGFPLISLEPLMAISPSTGILAVNPPIGIFPMTIFPLTVLINSILITILIPISILFYNLLTLPKEERSKKPSYLFMCLKKKKGEIDEVKMKIMDDLGEKAWVTPKIPLMVFITAGFITALLYGDMIYGILSAF</sequence>
<feature type="transmembrane region" description="Helical" evidence="6">
    <location>
        <begin position="58"/>
        <end position="82"/>
    </location>
</feature>
<dbReference type="Proteomes" id="UP000320766">
    <property type="component" value="Unassembled WGS sequence"/>
</dbReference>
<keyword evidence="2" id="KW-1003">Cell membrane</keyword>
<feature type="transmembrane region" description="Helical" evidence="6">
    <location>
        <begin position="6"/>
        <end position="21"/>
    </location>
</feature>
<keyword evidence="4 6" id="KW-1133">Transmembrane helix</keyword>
<dbReference type="Gene3D" id="1.20.120.1220">
    <property type="match status" value="1"/>
</dbReference>
<evidence type="ECO:0000256" key="3">
    <source>
        <dbReference type="ARBA" id="ARBA00022692"/>
    </source>
</evidence>